<organism evidence="7 8">
    <name type="scientific">Meiothermus taiwanensis</name>
    <dbReference type="NCBI Taxonomy" id="172827"/>
    <lineage>
        <taxon>Bacteria</taxon>
        <taxon>Thermotogati</taxon>
        <taxon>Deinococcota</taxon>
        <taxon>Deinococci</taxon>
        <taxon>Thermales</taxon>
        <taxon>Thermaceae</taxon>
        <taxon>Meiothermus</taxon>
    </lineage>
</organism>
<dbReference type="AlphaFoldDB" id="A0A399E0T2"/>
<evidence type="ECO:0000256" key="3">
    <source>
        <dbReference type="ARBA" id="ARBA00022692"/>
    </source>
</evidence>
<evidence type="ECO:0000256" key="1">
    <source>
        <dbReference type="ARBA" id="ARBA00022475"/>
    </source>
</evidence>
<gene>
    <name evidence="7" type="primary">ftsQ</name>
    <name evidence="7" type="ORF">Mcate_01359</name>
</gene>
<evidence type="ECO:0000259" key="6">
    <source>
        <dbReference type="Pfam" id="PF08478"/>
    </source>
</evidence>
<evidence type="ECO:0000256" key="5">
    <source>
        <dbReference type="ARBA" id="ARBA00023306"/>
    </source>
</evidence>
<evidence type="ECO:0000256" key="4">
    <source>
        <dbReference type="ARBA" id="ARBA00022989"/>
    </source>
</evidence>
<dbReference type="GO" id="GO:0051301">
    <property type="term" value="P:cell division"/>
    <property type="evidence" value="ECO:0007669"/>
    <property type="project" value="UniProtKB-KW"/>
</dbReference>
<keyword evidence="5" id="KW-0131">Cell cycle</keyword>
<dbReference type="Proteomes" id="UP000266089">
    <property type="component" value="Unassembled WGS sequence"/>
</dbReference>
<protein>
    <submittedName>
        <fullName evidence="7">Cell division protein FtsQ</fullName>
    </submittedName>
</protein>
<keyword evidence="2 7" id="KW-0132">Cell division</keyword>
<reference evidence="7 8" key="1">
    <citation type="submission" date="2018-08" db="EMBL/GenBank/DDBJ databases">
        <title>Meiothermus cateniformans JCM 15151 genome sequencing project.</title>
        <authorList>
            <person name="Da Costa M.S."/>
            <person name="Albuquerque L."/>
            <person name="Raposo P."/>
            <person name="Froufe H.J.C."/>
            <person name="Barroso C.S."/>
            <person name="Egas C."/>
        </authorList>
    </citation>
    <scope>NUCLEOTIDE SEQUENCE [LARGE SCALE GENOMIC DNA]</scope>
    <source>
        <strain evidence="7 8">JCM 15151</strain>
    </source>
</reference>
<keyword evidence="4" id="KW-1133">Transmembrane helix</keyword>
<evidence type="ECO:0000256" key="2">
    <source>
        <dbReference type="ARBA" id="ARBA00022618"/>
    </source>
</evidence>
<evidence type="ECO:0000313" key="7">
    <source>
        <dbReference type="EMBL" id="RIH77308.1"/>
    </source>
</evidence>
<dbReference type="InterPro" id="IPR013685">
    <property type="entry name" value="POTRA_FtsQ_type"/>
</dbReference>
<name>A0A399E0T2_9DEIN</name>
<keyword evidence="3" id="KW-0812">Transmembrane</keyword>
<feature type="domain" description="POTRA" evidence="6">
    <location>
        <begin position="22"/>
        <end position="89"/>
    </location>
</feature>
<proteinExistence type="predicted"/>
<comment type="caution">
    <text evidence="7">The sequence shown here is derived from an EMBL/GenBank/DDBJ whole genome shotgun (WGS) entry which is preliminary data.</text>
</comment>
<dbReference type="Pfam" id="PF08478">
    <property type="entry name" value="POTRA_1"/>
    <property type="match status" value="1"/>
</dbReference>
<sequence length="209" mass="22981">MIRAGLLILLLASLGVGSLVVLPIEQVEVVGHRQLSPTQVQQITGLEPGAPWLWAWPYRLKPLLDNPWVRSATLERPAPGQIRIVLQERTSIANLLINKTRMGLSPDGVLLPNPPVQTPLIEGRGDLPIGDLLLLVQAFPKAKHIRYDVGGYQISTDGLNVWGKSVKELQDWAKLSRIGKSDASAVLAHPATWSNGRIYVYSWGVSARR</sequence>
<keyword evidence="4" id="KW-0472">Membrane</keyword>
<evidence type="ECO:0000313" key="8">
    <source>
        <dbReference type="Proteomes" id="UP000266089"/>
    </source>
</evidence>
<dbReference type="EMBL" id="QWKX01000028">
    <property type="protein sequence ID" value="RIH77308.1"/>
    <property type="molecule type" value="Genomic_DNA"/>
</dbReference>
<dbReference type="Gene3D" id="3.10.20.310">
    <property type="entry name" value="membrane protein fhac"/>
    <property type="match status" value="1"/>
</dbReference>
<accession>A0A399E0T2</accession>
<dbReference type="OrthoDB" id="31612at2"/>
<keyword evidence="1" id="KW-1003">Cell membrane</keyword>
<dbReference type="RefSeq" id="WP_027887275.1">
    <property type="nucleotide sequence ID" value="NZ_JBHSXZ010000040.1"/>
</dbReference>